<protein>
    <recommendedName>
        <fullName evidence="2">HECT-type E3 ubiquitin transferase</fullName>
        <ecNumber evidence="2">2.3.2.26</ecNumber>
    </recommendedName>
</protein>
<proteinExistence type="predicted"/>
<dbReference type="CDD" id="cd00078">
    <property type="entry name" value="HECTc"/>
    <property type="match status" value="1"/>
</dbReference>
<dbReference type="Proteomes" id="UP001221413">
    <property type="component" value="Unassembled WGS sequence"/>
</dbReference>
<dbReference type="EMBL" id="JAQGDS010000001">
    <property type="protein sequence ID" value="KAJ6264351.1"/>
    <property type="molecule type" value="Genomic_DNA"/>
</dbReference>
<evidence type="ECO:0000256" key="5">
    <source>
        <dbReference type="PROSITE-ProRule" id="PRU00104"/>
    </source>
</evidence>
<dbReference type="PROSITE" id="PS50237">
    <property type="entry name" value="HECT"/>
    <property type="match status" value="1"/>
</dbReference>
<dbReference type="Gene3D" id="3.30.2410.10">
    <property type="entry name" value="Hect, E3 ligase catalytic domain"/>
    <property type="match status" value="1"/>
</dbReference>
<gene>
    <name evidence="8" type="ORF">Dda_0496</name>
</gene>
<evidence type="ECO:0000256" key="3">
    <source>
        <dbReference type="ARBA" id="ARBA00022679"/>
    </source>
</evidence>
<dbReference type="PANTHER" id="PTHR45700:SF2">
    <property type="entry name" value="UBIQUITIN-PROTEIN LIGASE E3C"/>
    <property type="match status" value="1"/>
</dbReference>
<keyword evidence="9" id="KW-1185">Reference proteome</keyword>
<dbReference type="GO" id="GO:0000209">
    <property type="term" value="P:protein polyubiquitination"/>
    <property type="evidence" value="ECO:0007669"/>
    <property type="project" value="InterPro"/>
</dbReference>
<comment type="catalytic activity">
    <reaction evidence="1">
        <text>S-ubiquitinyl-[E2 ubiquitin-conjugating enzyme]-L-cysteine + [acceptor protein]-L-lysine = [E2 ubiquitin-conjugating enzyme]-L-cysteine + N(6)-ubiquitinyl-[acceptor protein]-L-lysine.</text>
        <dbReference type="EC" id="2.3.2.26"/>
    </reaction>
</comment>
<feature type="compositionally biased region" description="Acidic residues" evidence="6">
    <location>
        <begin position="682"/>
        <end position="696"/>
    </location>
</feature>
<evidence type="ECO:0000256" key="1">
    <source>
        <dbReference type="ARBA" id="ARBA00000885"/>
    </source>
</evidence>
<dbReference type="SUPFAM" id="SSF54768">
    <property type="entry name" value="dsRNA-binding domain-like"/>
    <property type="match status" value="1"/>
</dbReference>
<organism evidence="8 9">
    <name type="scientific">Drechslerella dactyloides</name>
    <name type="common">Nematode-trapping fungus</name>
    <name type="synonym">Arthrobotrys dactyloides</name>
    <dbReference type="NCBI Taxonomy" id="74499"/>
    <lineage>
        <taxon>Eukaryota</taxon>
        <taxon>Fungi</taxon>
        <taxon>Dikarya</taxon>
        <taxon>Ascomycota</taxon>
        <taxon>Pezizomycotina</taxon>
        <taxon>Orbiliomycetes</taxon>
        <taxon>Orbiliales</taxon>
        <taxon>Orbiliaceae</taxon>
        <taxon>Drechslerella</taxon>
    </lineage>
</organism>
<dbReference type="SUPFAM" id="SSF56204">
    <property type="entry name" value="Hect, E3 ligase catalytic domain"/>
    <property type="match status" value="1"/>
</dbReference>
<feature type="region of interest" description="Disordered" evidence="6">
    <location>
        <begin position="674"/>
        <end position="712"/>
    </location>
</feature>
<dbReference type="Pfam" id="PF00632">
    <property type="entry name" value="HECT"/>
    <property type="match status" value="1"/>
</dbReference>
<evidence type="ECO:0000256" key="6">
    <source>
        <dbReference type="SAM" id="MobiDB-lite"/>
    </source>
</evidence>
<dbReference type="PROSITE" id="PS50096">
    <property type="entry name" value="IQ"/>
    <property type="match status" value="1"/>
</dbReference>
<dbReference type="InterPro" id="IPR044611">
    <property type="entry name" value="E3A/B/C-like"/>
</dbReference>
<dbReference type="CDD" id="cd00048">
    <property type="entry name" value="DSRM_SF"/>
    <property type="match status" value="1"/>
</dbReference>
<evidence type="ECO:0000313" key="8">
    <source>
        <dbReference type="EMBL" id="KAJ6264351.1"/>
    </source>
</evidence>
<keyword evidence="3" id="KW-0808">Transferase</keyword>
<dbReference type="PANTHER" id="PTHR45700">
    <property type="entry name" value="UBIQUITIN-PROTEIN LIGASE E3C"/>
    <property type="match status" value="1"/>
</dbReference>
<evidence type="ECO:0000256" key="2">
    <source>
        <dbReference type="ARBA" id="ARBA00012485"/>
    </source>
</evidence>
<evidence type="ECO:0000313" key="9">
    <source>
        <dbReference type="Proteomes" id="UP001221413"/>
    </source>
</evidence>
<dbReference type="SMART" id="SM00119">
    <property type="entry name" value="HECTc"/>
    <property type="match status" value="1"/>
</dbReference>
<dbReference type="AlphaFoldDB" id="A0AAD6J5C2"/>
<comment type="caution">
    <text evidence="8">The sequence shown here is derived from an EMBL/GenBank/DDBJ whole genome shotgun (WGS) entry which is preliminary data.</text>
</comment>
<reference evidence="8" key="1">
    <citation type="submission" date="2023-01" db="EMBL/GenBank/DDBJ databases">
        <title>The chitinases involved in constricting ring structure development in the nematode-trapping fungus Drechslerella dactyloides.</title>
        <authorList>
            <person name="Wang R."/>
            <person name="Zhang L."/>
            <person name="Tang P."/>
            <person name="Li S."/>
            <person name="Liang L."/>
        </authorList>
    </citation>
    <scope>NUCLEOTIDE SEQUENCE</scope>
    <source>
        <strain evidence="8">YMF1.00031</strain>
    </source>
</reference>
<accession>A0AAD6J5C2</accession>
<evidence type="ECO:0000256" key="4">
    <source>
        <dbReference type="ARBA" id="ARBA00022786"/>
    </source>
</evidence>
<feature type="active site" description="Glycyl thioester intermediate" evidence="5">
    <location>
        <position position="1160"/>
    </location>
</feature>
<feature type="compositionally biased region" description="Low complexity" evidence="6">
    <location>
        <begin position="25"/>
        <end position="40"/>
    </location>
</feature>
<dbReference type="InterPro" id="IPR035983">
    <property type="entry name" value="Hect_E3_ubiquitin_ligase"/>
</dbReference>
<dbReference type="InterPro" id="IPR000569">
    <property type="entry name" value="HECT_dom"/>
</dbReference>
<name>A0AAD6J5C2_DREDA</name>
<evidence type="ECO:0000259" key="7">
    <source>
        <dbReference type="PROSITE" id="PS50237"/>
    </source>
</evidence>
<dbReference type="CDD" id="cd23767">
    <property type="entry name" value="IQCD"/>
    <property type="match status" value="1"/>
</dbReference>
<feature type="compositionally biased region" description="Basic and acidic residues" evidence="6">
    <location>
        <begin position="41"/>
        <end position="53"/>
    </location>
</feature>
<feature type="domain" description="HECT" evidence="7">
    <location>
        <begin position="810"/>
        <end position="1167"/>
    </location>
</feature>
<dbReference type="EC" id="2.3.2.26" evidence="2"/>
<dbReference type="GO" id="GO:0061630">
    <property type="term" value="F:ubiquitin protein ligase activity"/>
    <property type="evidence" value="ECO:0007669"/>
    <property type="project" value="UniProtKB-EC"/>
</dbReference>
<feature type="region of interest" description="Disordered" evidence="6">
    <location>
        <begin position="1"/>
        <end position="53"/>
    </location>
</feature>
<dbReference type="Gene3D" id="3.30.2160.10">
    <property type="entry name" value="Hect, E3 ligase catalytic domain"/>
    <property type="match status" value="1"/>
</dbReference>
<dbReference type="GO" id="GO:0006511">
    <property type="term" value="P:ubiquitin-dependent protein catabolic process"/>
    <property type="evidence" value="ECO:0007669"/>
    <property type="project" value="TreeGrafter"/>
</dbReference>
<feature type="compositionally biased region" description="Polar residues" evidence="6">
    <location>
        <begin position="1"/>
        <end position="16"/>
    </location>
</feature>
<sequence length="1227" mass="137780">MLNFTGNTRRQRQVNLSGKKPKAKPAPSSSQGSPAAVAAARESRALRESERQRNDAAVRIQSVFRGHVSRTTLRSDCRVAWDQSVNYREALALPRGERPPLSTEAIALLLLFYDTADAGDLDRLFFTISALRPDHAGCPIIDTALQSGGRSLFLLKRLFEKVVATLSRLSPNLGDPRVQAHTLLYLSFLSRVAVNLPETANAPYFTALRRIVQHDFLRYGIRSNGISSAGPIDVTVPLALLGAIILPLQSTKSKIASPIYLQFVRNFLAAPSLDTKLFSSISLGVFQRLLDISELMLAASKLHFNREEQDGGPWLLSYIISLGLHSDSAPSDTDRALEHPILSNPLYRHVYVGKPDSAPAFGPFIAAVSHILSVYGADATRWTNNTSKLPSSQPTKQISMKAKADVPDAFPVFIQEQLDQLLGTKFVQHLADLARVDQKTIAKSQELRSTRNATQSLSLHLLTSFKFLRQKFHNRLFLARSSDGVSLLPALFSQIQQTQTFQSGLTGTKDILNGLKVGRQNGDGYSADTSVVQEWSTIFLFLDVYSFANVVMDDKEFFSFEDKALNPKQLQLLVTFLKNLAFVTYFEVSEIEAQVVQEGSRFVATNTTDHIRTETRSNVAGVNGITLPWIRSLTVRILRSLHRRDSRHSFLPTDFWLMREVEVGASTTLIAEEEARQHSLEEMNDEDDSESDEDPDFQPAPAGQRGVSTKKQEKAIRHNYLAAITPRLEVLQNLPFFIPFRTRVSIFRDFVRHDQTRRGTSDAELWRLNHHHQNPFLNHHGGRSKHHGVIRRDRVFDDAYNEFFALGDGFKEPIQITFVDSFGAEEAGIDGGGILKEFLSSVVKESFRTDPTNGIPYFAETETHLLYPNPMLVDEVSLSLQQQQDILDYPTQAEISQEIGELLKQFEFLGRIIGKCMYEGILVDVGFADFFLLKWSKVLLGNDDVGLGVDDLKSFDYSLWKGLQALKHYDDQTLKDLDLTFTVENVLKIKNLVPNGPTQKVQVIELKPNGSRIPVTTANRLEYIHLLSRYKLVTQGKAQTNAFLRGLSSIIAPRWLSMFNQSELQTLVGGNESPLDIEDLRRNTIYGGVYVIGDDEREHPTIEMFWRVMRKFSEKDKRAVLKFVTSVSRAPLLGFGSLNPRFSIRDAGGDATRLPSTNYCQANMLRPPVWKIMSDRRGGRTAWSATVDIGGNTIQARYWYDGNYLANAKEDAAEVALEHMINKTVKR</sequence>
<dbReference type="Gene3D" id="3.90.1750.10">
    <property type="entry name" value="Hect, E3 ligase catalytic domains"/>
    <property type="match status" value="1"/>
</dbReference>
<keyword evidence="4 5" id="KW-0833">Ubl conjugation pathway</keyword>